<gene>
    <name evidence="5" type="ORF">ACFOLC_13380</name>
</gene>
<dbReference type="SMART" id="SM00354">
    <property type="entry name" value="HTH_LACI"/>
    <property type="match status" value="1"/>
</dbReference>
<keyword evidence="3" id="KW-0804">Transcription</keyword>
<dbReference type="PANTHER" id="PTHR30146">
    <property type="entry name" value="LACI-RELATED TRANSCRIPTIONAL REPRESSOR"/>
    <property type="match status" value="1"/>
</dbReference>
<dbReference type="SUPFAM" id="SSF53822">
    <property type="entry name" value="Periplasmic binding protein-like I"/>
    <property type="match status" value="1"/>
</dbReference>
<proteinExistence type="predicted"/>
<comment type="caution">
    <text evidence="5">The sequence shown here is derived from an EMBL/GenBank/DDBJ whole genome shotgun (WGS) entry which is preliminary data.</text>
</comment>
<sequence length="350" mass="37159">MPKRKERGAATVTILDVARHAGVSPMTVSRVINGHSYVGEEMRQRVEASVKALRYTPNLAGRSLRSSGSARIGVLYSNPSAAYLNQFMLGVLEQGSQSGSQLLIEKCSGIRSQRAATERLLAAGVDGVILPPPLCDSRSAVEELESAGVPVVAVATGSPMDGVASVRIDDYQGARAMTRYLLELGHRDIGFIKGDPQHTPAALRAAAFFDTMKEAGLAVPPGRIAQGLFTYRSGLAAAEQLLKAPNRPTAIFSSNDDMAAAVVSVAHGLGLHVPEELTVTGFDDTPVATTVWPELTTIHQPVAAMARAAMVLIQDEIRRKRSGRPKAATHQVMKFTLVKRQSSASPATSA</sequence>
<accession>A0ABV7RVL9</accession>
<feature type="domain" description="HTH lacI-type" evidence="4">
    <location>
        <begin position="12"/>
        <end position="66"/>
    </location>
</feature>
<dbReference type="SUPFAM" id="SSF47413">
    <property type="entry name" value="lambda repressor-like DNA-binding domains"/>
    <property type="match status" value="1"/>
</dbReference>
<keyword evidence="6" id="KW-1185">Reference proteome</keyword>
<name>A0ABV7RVL9_9GAMM</name>
<dbReference type="Gene3D" id="1.10.260.40">
    <property type="entry name" value="lambda repressor-like DNA-binding domains"/>
    <property type="match status" value="1"/>
</dbReference>
<keyword evidence="2 5" id="KW-0238">DNA-binding</keyword>
<dbReference type="Gene3D" id="3.40.50.2300">
    <property type="match status" value="2"/>
</dbReference>
<dbReference type="RefSeq" id="WP_386759766.1">
    <property type="nucleotide sequence ID" value="NZ_JBHRXK010000007.1"/>
</dbReference>
<protein>
    <submittedName>
        <fullName evidence="5">LacI family DNA-binding transcriptional regulator</fullName>
    </submittedName>
</protein>
<dbReference type="Pfam" id="PF13377">
    <property type="entry name" value="Peripla_BP_3"/>
    <property type="match status" value="1"/>
</dbReference>
<dbReference type="Pfam" id="PF00356">
    <property type="entry name" value="LacI"/>
    <property type="match status" value="1"/>
</dbReference>
<evidence type="ECO:0000256" key="1">
    <source>
        <dbReference type="ARBA" id="ARBA00023015"/>
    </source>
</evidence>
<evidence type="ECO:0000256" key="3">
    <source>
        <dbReference type="ARBA" id="ARBA00023163"/>
    </source>
</evidence>
<evidence type="ECO:0000256" key="2">
    <source>
        <dbReference type="ARBA" id="ARBA00023125"/>
    </source>
</evidence>
<evidence type="ECO:0000259" key="4">
    <source>
        <dbReference type="PROSITE" id="PS50932"/>
    </source>
</evidence>
<dbReference type="PANTHER" id="PTHR30146:SF153">
    <property type="entry name" value="LACTOSE OPERON REPRESSOR"/>
    <property type="match status" value="1"/>
</dbReference>
<reference evidence="6" key="1">
    <citation type="journal article" date="2019" name="Int. J. Syst. Evol. Microbiol.">
        <title>The Global Catalogue of Microorganisms (GCM) 10K type strain sequencing project: providing services to taxonomists for standard genome sequencing and annotation.</title>
        <authorList>
            <consortium name="The Broad Institute Genomics Platform"/>
            <consortium name="The Broad Institute Genome Sequencing Center for Infectious Disease"/>
            <person name="Wu L."/>
            <person name="Ma J."/>
        </authorList>
    </citation>
    <scope>NUCLEOTIDE SEQUENCE [LARGE SCALE GENOMIC DNA]</scope>
    <source>
        <strain evidence="6">KCTC 42875</strain>
    </source>
</reference>
<dbReference type="PRINTS" id="PR00036">
    <property type="entry name" value="HTHLACI"/>
</dbReference>
<dbReference type="InterPro" id="IPR028082">
    <property type="entry name" value="Peripla_BP_I"/>
</dbReference>
<dbReference type="Proteomes" id="UP001595740">
    <property type="component" value="Unassembled WGS sequence"/>
</dbReference>
<keyword evidence="1" id="KW-0805">Transcription regulation</keyword>
<dbReference type="CDD" id="cd01545">
    <property type="entry name" value="PBP1_SalR"/>
    <property type="match status" value="1"/>
</dbReference>
<evidence type="ECO:0000313" key="5">
    <source>
        <dbReference type="EMBL" id="MFC3551996.1"/>
    </source>
</evidence>
<dbReference type="InterPro" id="IPR046335">
    <property type="entry name" value="LacI/GalR-like_sensor"/>
</dbReference>
<dbReference type="PROSITE" id="PS00356">
    <property type="entry name" value="HTH_LACI_1"/>
    <property type="match status" value="1"/>
</dbReference>
<dbReference type="CDD" id="cd01392">
    <property type="entry name" value="HTH_LacI"/>
    <property type="match status" value="1"/>
</dbReference>
<organism evidence="5 6">
    <name type="scientific">Lysobacter cavernae</name>
    <dbReference type="NCBI Taxonomy" id="1685901"/>
    <lineage>
        <taxon>Bacteria</taxon>
        <taxon>Pseudomonadati</taxon>
        <taxon>Pseudomonadota</taxon>
        <taxon>Gammaproteobacteria</taxon>
        <taxon>Lysobacterales</taxon>
        <taxon>Lysobacteraceae</taxon>
        <taxon>Lysobacter</taxon>
    </lineage>
</organism>
<dbReference type="InterPro" id="IPR000843">
    <property type="entry name" value="HTH_LacI"/>
</dbReference>
<dbReference type="PROSITE" id="PS50932">
    <property type="entry name" value="HTH_LACI_2"/>
    <property type="match status" value="1"/>
</dbReference>
<dbReference type="InterPro" id="IPR010982">
    <property type="entry name" value="Lambda_DNA-bd_dom_sf"/>
</dbReference>
<dbReference type="GO" id="GO:0003677">
    <property type="term" value="F:DNA binding"/>
    <property type="evidence" value="ECO:0007669"/>
    <property type="project" value="UniProtKB-KW"/>
</dbReference>
<evidence type="ECO:0000313" key="6">
    <source>
        <dbReference type="Proteomes" id="UP001595740"/>
    </source>
</evidence>
<dbReference type="EMBL" id="JBHRXK010000007">
    <property type="protein sequence ID" value="MFC3551996.1"/>
    <property type="molecule type" value="Genomic_DNA"/>
</dbReference>